<comment type="caution">
    <text evidence="1">The sequence shown here is derived from an EMBL/GenBank/DDBJ whole genome shotgun (WGS) entry which is preliminary data.</text>
</comment>
<evidence type="ECO:0000313" key="2">
    <source>
        <dbReference type="Proteomes" id="UP001054945"/>
    </source>
</evidence>
<evidence type="ECO:0000313" key="1">
    <source>
        <dbReference type="EMBL" id="GIY95528.1"/>
    </source>
</evidence>
<accession>A0AAV4XMB7</accession>
<organism evidence="1 2">
    <name type="scientific">Caerostris extrusa</name>
    <name type="common">Bark spider</name>
    <name type="synonym">Caerostris bankana</name>
    <dbReference type="NCBI Taxonomy" id="172846"/>
    <lineage>
        <taxon>Eukaryota</taxon>
        <taxon>Metazoa</taxon>
        <taxon>Ecdysozoa</taxon>
        <taxon>Arthropoda</taxon>
        <taxon>Chelicerata</taxon>
        <taxon>Arachnida</taxon>
        <taxon>Araneae</taxon>
        <taxon>Araneomorphae</taxon>
        <taxon>Entelegynae</taxon>
        <taxon>Araneoidea</taxon>
        <taxon>Araneidae</taxon>
        <taxon>Caerostris</taxon>
    </lineage>
</organism>
<sequence length="90" mass="10210">MSVKGEGLFLFQLIRGKKVVVCLASDVLVVAIAPYFMCCEEQAAEGQIPVDIHRRINNLNGENHACRRPSQWLREFGNQSCWKSDVYLVL</sequence>
<keyword evidence="2" id="KW-1185">Reference proteome</keyword>
<dbReference type="Proteomes" id="UP001054945">
    <property type="component" value="Unassembled WGS sequence"/>
</dbReference>
<proteinExistence type="predicted"/>
<dbReference type="AlphaFoldDB" id="A0AAV4XMB7"/>
<reference evidence="1 2" key="1">
    <citation type="submission" date="2021-06" db="EMBL/GenBank/DDBJ databases">
        <title>Caerostris extrusa draft genome.</title>
        <authorList>
            <person name="Kono N."/>
            <person name="Arakawa K."/>
        </authorList>
    </citation>
    <scope>NUCLEOTIDE SEQUENCE [LARGE SCALE GENOMIC DNA]</scope>
</reference>
<name>A0AAV4XMB7_CAEEX</name>
<gene>
    <name evidence="1" type="ORF">CEXT_649011</name>
</gene>
<protein>
    <submittedName>
        <fullName evidence="1">Uncharacterized protein</fullName>
    </submittedName>
</protein>
<dbReference type="EMBL" id="BPLR01017926">
    <property type="protein sequence ID" value="GIY95528.1"/>
    <property type="molecule type" value="Genomic_DNA"/>
</dbReference>